<keyword evidence="4" id="KW-1185">Reference proteome</keyword>
<dbReference type="EMBL" id="JBHSGI010000002">
    <property type="protein sequence ID" value="MFC4667388.1"/>
    <property type="molecule type" value="Genomic_DNA"/>
</dbReference>
<keyword evidence="1" id="KW-0472">Membrane</keyword>
<feature type="transmembrane region" description="Helical" evidence="1">
    <location>
        <begin position="86"/>
        <end position="117"/>
    </location>
</feature>
<keyword evidence="1" id="KW-0812">Transmembrane</keyword>
<organism evidence="3 4">
    <name type="scientific">Seohaeicola nanhaiensis</name>
    <dbReference type="NCBI Taxonomy" id="1387282"/>
    <lineage>
        <taxon>Bacteria</taxon>
        <taxon>Pseudomonadati</taxon>
        <taxon>Pseudomonadota</taxon>
        <taxon>Alphaproteobacteria</taxon>
        <taxon>Rhodobacterales</taxon>
        <taxon>Roseobacteraceae</taxon>
        <taxon>Seohaeicola</taxon>
    </lineage>
</organism>
<comment type="caution">
    <text evidence="3">The sequence shown here is derived from an EMBL/GenBank/DDBJ whole genome shotgun (WGS) entry which is preliminary data.</text>
</comment>
<feature type="transmembrane region" description="Helical" evidence="1">
    <location>
        <begin position="123"/>
        <end position="144"/>
    </location>
</feature>
<evidence type="ECO:0000256" key="1">
    <source>
        <dbReference type="SAM" id="Phobius"/>
    </source>
</evidence>
<sequence length="149" mass="15618">MKRANLVSGALLAAFGLVMLIFVVPAQIEAAPDGYVSPRLVPNIALILIVGLSLLLVIKSLRPTRDGGTGPNGVFSRGEMVALIKIAAVFAISLTAFILGSSLLAGILLILGTLVLLGERRPAILFLMPASLMLAVWALFYKLLGSPIV</sequence>
<gene>
    <name evidence="3" type="ORF">ACFO5X_02375</name>
</gene>
<feature type="domain" description="DUF1468" evidence="2">
    <location>
        <begin position="7"/>
        <end position="147"/>
    </location>
</feature>
<dbReference type="Proteomes" id="UP001595973">
    <property type="component" value="Unassembled WGS sequence"/>
</dbReference>
<evidence type="ECO:0000313" key="3">
    <source>
        <dbReference type="EMBL" id="MFC4667388.1"/>
    </source>
</evidence>
<dbReference type="Pfam" id="PF07331">
    <property type="entry name" value="TctB"/>
    <property type="match status" value="1"/>
</dbReference>
<evidence type="ECO:0000313" key="4">
    <source>
        <dbReference type="Proteomes" id="UP001595973"/>
    </source>
</evidence>
<protein>
    <submittedName>
        <fullName evidence="3">Tripartite tricarboxylate transporter TctB family protein</fullName>
    </submittedName>
</protein>
<dbReference type="InterPro" id="IPR009936">
    <property type="entry name" value="DUF1468"/>
</dbReference>
<dbReference type="RefSeq" id="WP_380715519.1">
    <property type="nucleotide sequence ID" value="NZ_JBHSGI010000002.1"/>
</dbReference>
<evidence type="ECO:0000259" key="2">
    <source>
        <dbReference type="Pfam" id="PF07331"/>
    </source>
</evidence>
<reference evidence="4" key="1">
    <citation type="journal article" date="2019" name="Int. J. Syst. Evol. Microbiol.">
        <title>The Global Catalogue of Microorganisms (GCM) 10K type strain sequencing project: providing services to taxonomists for standard genome sequencing and annotation.</title>
        <authorList>
            <consortium name="The Broad Institute Genomics Platform"/>
            <consortium name="The Broad Institute Genome Sequencing Center for Infectious Disease"/>
            <person name="Wu L."/>
            <person name="Ma J."/>
        </authorList>
    </citation>
    <scope>NUCLEOTIDE SEQUENCE [LARGE SCALE GENOMIC DNA]</scope>
    <source>
        <strain evidence="4">CGMCC 4.7283</strain>
    </source>
</reference>
<keyword evidence="1" id="KW-1133">Transmembrane helix</keyword>
<name>A0ABV9KBX2_9RHOB</name>
<accession>A0ABV9KBX2</accession>
<proteinExistence type="predicted"/>
<feature type="transmembrane region" description="Helical" evidence="1">
    <location>
        <begin position="40"/>
        <end position="58"/>
    </location>
</feature>